<dbReference type="PANTHER" id="PTHR11228">
    <property type="entry name" value="RADICAL SAM DOMAIN PROTEIN"/>
    <property type="match status" value="1"/>
</dbReference>
<sequence length="385" mass="44073">MRMPEPTRGPLYNEQESQSIRQENYEKTQTFNLFQDAMLWQARQMRIPYKAMFELTARCSMKCRMCYMRLDPPQIAAQGRELTTEEWIRLGQMAFEAGTLDLTLTGGEPMLRSDFAQIYTALSDMGFLLRIFSNATLVTPDIMALLRDRPPQSMEITLYGASEESYRRIGGWPEGFTRAIRAVDELRTFLPSLKLKTMFLRDNADDFDWLQKFANDRALPLDHTLQPFPAVRGACSRAREMRMSVDELLAFYKKHHFSDINADGPVPDPEERRSIFCDAGVATYNIQWNGDMVACNVDDDPNRPIGRPLEEGFAAAWEKLKDFSCGKELPEPCKTCPVYGECGCCGVRHRIESGAYDVPARYVCDFTRRLTGHPTLPDEVFKGQE</sequence>
<dbReference type="InterPro" id="IPR013785">
    <property type="entry name" value="Aldolase_TIM"/>
</dbReference>
<dbReference type="GO" id="GO:0046872">
    <property type="term" value="F:metal ion binding"/>
    <property type="evidence" value="ECO:0007669"/>
    <property type="project" value="UniProtKB-KW"/>
</dbReference>
<evidence type="ECO:0000256" key="3">
    <source>
        <dbReference type="ARBA" id="ARBA00023004"/>
    </source>
</evidence>
<dbReference type="InterPro" id="IPR058240">
    <property type="entry name" value="rSAM_sf"/>
</dbReference>
<evidence type="ECO:0000256" key="2">
    <source>
        <dbReference type="ARBA" id="ARBA00022723"/>
    </source>
</evidence>
<keyword evidence="3" id="KW-0408">Iron</keyword>
<dbReference type="CDD" id="cd01335">
    <property type="entry name" value="Radical_SAM"/>
    <property type="match status" value="1"/>
</dbReference>
<evidence type="ECO:0000313" key="6">
    <source>
        <dbReference type="EMBL" id="HIQ63519.1"/>
    </source>
</evidence>
<dbReference type="GO" id="GO:0051536">
    <property type="term" value="F:iron-sulfur cluster binding"/>
    <property type="evidence" value="ECO:0007669"/>
    <property type="project" value="UniProtKB-KW"/>
</dbReference>
<organism evidence="6 7">
    <name type="scientific">Candidatus Avichristensenella intestinipullorum</name>
    <dbReference type="NCBI Taxonomy" id="2840693"/>
    <lineage>
        <taxon>Bacteria</taxon>
        <taxon>Bacillati</taxon>
        <taxon>Bacillota</taxon>
        <taxon>Clostridia</taxon>
        <taxon>Candidatus Avichristensenella</taxon>
    </lineage>
</organism>
<keyword evidence="1" id="KW-0949">S-adenosyl-L-methionine</keyword>
<keyword evidence="4" id="KW-0411">Iron-sulfur</keyword>
<dbReference type="InterPro" id="IPR023885">
    <property type="entry name" value="4Fe4S-binding_SPASM_dom"/>
</dbReference>
<dbReference type="PANTHER" id="PTHR11228:SF7">
    <property type="entry name" value="PQQA PEPTIDE CYCLASE"/>
    <property type="match status" value="1"/>
</dbReference>
<evidence type="ECO:0000256" key="1">
    <source>
        <dbReference type="ARBA" id="ARBA00022691"/>
    </source>
</evidence>
<comment type="caution">
    <text evidence="6">The sequence shown here is derived from an EMBL/GenBank/DDBJ whole genome shotgun (WGS) entry which is preliminary data.</text>
</comment>
<reference evidence="6" key="1">
    <citation type="submission" date="2020-10" db="EMBL/GenBank/DDBJ databases">
        <authorList>
            <person name="Gilroy R."/>
        </authorList>
    </citation>
    <scope>NUCLEOTIDE SEQUENCE</scope>
    <source>
        <strain evidence="6">ChiHile30-977</strain>
    </source>
</reference>
<proteinExistence type="predicted"/>
<dbReference type="Proteomes" id="UP000886819">
    <property type="component" value="Unassembled WGS sequence"/>
</dbReference>
<feature type="domain" description="Radical SAM core" evidence="5">
    <location>
        <begin position="45"/>
        <end position="265"/>
    </location>
</feature>
<evidence type="ECO:0000313" key="7">
    <source>
        <dbReference type="Proteomes" id="UP000886819"/>
    </source>
</evidence>
<dbReference type="PROSITE" id="PS51918">
    <property type="entry name" value="RADICAL_SAM"/>
    <property type="match status" value="1"/>
</dbReference>
<dbReference type="SFLD" id="SFLDG01067">
    <property type="entry name" value="SPASM/twitch_domain_containing"/>
    <property type="match status" value="1"/>
</dbReference>
<accession>A0A9D0YXG8</accession>
<reference evidence="6" key="2">
    <citation type="journal article" date="2021" name="PeerJ">
        <title>Extensive microbial diversity within the chicken gut microbiome revealed by metagenomics and culture.</title>
        <authorList>
            <person name="Gilroy R."/>
            <person name="Ravi A."/>
            <person name="Getino M."/>
            <person name="Pursley I."/>
            <person name="Horton D.L."/>
            <person name="Alikhan N.F."/>
            <person name="Baker D."/>
            <person name="Gharbi K."/>
            <person name="Hall N."/>
            <person name="Watson M."/>
            <person name="Adriaenssens E.M."/>
            <person name="Foster-Nyarko E."/>
            <person name="Jarju S."/>
            <person name="Secka A."/>
            <person name="Antonio M."/>
            <person name="Oren A."/>
            <person name="Chaudhuri R.R."/>
            <person name="La Ragione R."/>
            <person name="Hildebrand F."/>
            <person name="Pallen M.J."/>
        </authorList>
    </citation>
    <scope>NUCLEOTIDE SEQUENCE</scope>
    <source>
        <strain evidence="6">ChiHile30-977</strain>
    </source>
</reference>
<dbReference type="InterPro" id="IPR050377">
    <property type="entry name" value="Radical_SAM_PqqE_MftC-like"/>
</dbReference>
<dbReference type="InterPro" id="IPR007197">
    <property type="entry name" value="rSAM"/>
</dbReference>
<dbReference type="Pfam" id="PF04055">
    <property type="entry name" value="Radical_SAM"/>
    <property type="match status" value="1"/>
</dbReference>
<dbReference type="Gene3D" id="3.20.20.70">
    <property type="entry name" value="Aldolase class I"/>
    <property type="match status" value="1"/>
</dbReference>
<name>A0A9D0YXG8_9FIRM</name>
<keyword evidence="2" id="KW-0479">Metal-binding</keyword>
<dbReference type="SUPFAM" id="SSF102114">
    <property type="entry name" value="Radical SAM enzymes"/>
    <property type="match status" value="1"/>
</dbReference>
<gene>
    <name evidence="6" type="ORF">IAA66_08065</name>
</gene>
<evidence type="ECO:0000259" key="5">
    <source>
        <dbReference type="PROSITE" id="PS51918"/>
    </source>
</evidence>
<dbReference type="SFLD" id="SFLDS00029">
    <property type="entry name" value="Radical_SAM"/>
    <property type="match status" value="1"/>
</dbReference>
<protein>
    <submittedName>
        <fullName evidence="6">Radical SAM protein</fullName>
    </submittedName>
</protein>
<dbReference type="GO" id="GO:0003824">
    <property type="term" value="F:catalytic activity"/>
    <property type="evidence" value="ECO:0007669"/>
    <property type="project" value="InterPro"/>
</dbReference>
<dbReference type="EMBL" id="DVFI01000111">
    <property type="protein sequence ID" value="HIQ63519.1"/>
    <property type="molecule type" value="Genomic_DNA"/>
</dbReference>
<dbReference type="AlphaFoldDB" id="A0A9D0YXG8"/>
<dbReference type="Pfam" id="PF13186">
    <property type="entry name" value="SPASM"/>
    <property type="match status" value="1"/>
</dbReference>
<evidence type="ECO:0000256" key="4">
    <source>
        <dbReference type="ARBA" id="ARBA00023014"/>
    </source>
</evidence>